<evidence type="ECO:0000256" key="5">
    <source>
        <dbReference type="ARBA" id="ARBA00022989"/>
    </source>
</evidence>
<dbReference type="SUPFAM" id="SSF53448">
    <property type="entry name" value="Nucleotide-diphospho-sugar transferases"/>
    <property type="match status" value="1"/>
</dbReference>
<dbReference type="AlphaFoldDB" id="A0A9D1S5P7"/>
<evidence type="ECO:0000256" key="4">
    <source>
        <dbReference type="ARBA" id="ARBA00022692"/>
    </source>
</evidence>
<organism evidence="9 10">
    <name type="scientific">Candidatus Avimonoglobus intestinipullorum</name>
    <dbReference type="NCBI Taxonomy" id="2840699"/>
    <lineage>
        <taxon>Bacteria</taxon>
        <taxon>Bacillati</taxon>
        <taxon>Bacillota</taxon>
        <taxon>Clostridia</taxon>
        <taxon>Eubacteriales</taxon>
        <taxon>Candidatus Avimonoglobus</taxon>
    </lineage>
</organism>
<keyword evidence="2" id="KW-0328">Glycosyltransferase</keyword>
<evidence type="ECO:0000256" key="3">
    <source>
        <dbReference type="ARBA" id="ARBA00022679"/>
    </source>
</evidence>
<dbReference type="InterPro" id="IPR001173">
    <property type="entry name" value="Glyco_trans_2-like"/>
</dbReference>
<proteinExistence type="predicted"/>
<sequence>MQDPVILYIVLPCYNEEAVLPETARRLLALLETMRAQETIAPSSKIVFVDDGSRDRTWEIISGLAEAHEEVSGLKLAKNAGHQNALLAGLMTVRSECGCAISIDADLQDDINAIPQMVQKYYEGNDVVYGVRSSRKTDTAFKRETALLFYKLMRLLGVNMVYNHADYRLMSRRALDALAEFPEVNLFLRGLVPLVGYRSASVSYERQERFAGESKYPLKKMLSFAFDGITSFSITPIRLISGLGIVACLFSMIMAVYAFIVKLMGHSTEGWSSLMVSIWFLGGVQLVSVGLIGEYIGKIYKEVKRRPRYIIEEYKKE</sequence>
<dbReference type="GO" id="GO:0005886">
    <property type="term" value="C:plasma membrane"/>
    <property type="evidence" value="ECO:0007669"/>
    <property type="project" value="TreeGrafter"/>
</dbReference>
<dbReference type="InterPro" id="IPR050256">
    <property type="entry name" value="Glycosyltransferase_2"/>
</dbReference>
<feature type="transmembrane region" description="Helical" evidence="7">
    <location>
        <begin position="239"/>
        <end position="260"/>
    </location>
</feature>
<evidence type="ECO:0000313" key="9">
    <source>
        <dbReference type="EMBL" id="HIU47930.1"/>
    </source>
</evidence>
<evidence type="ECO:0000256" key="2">
    <source>
        <dbReference type="ARBA" id="ARBA00022676"/>
    </source>
</evidence>
<comment type="subcellular location">
    <subcellularLocation>
        <location evidence="1">Membrane</location>
        <topology evidence="1">Multi-pass membrane protein</topology>
    </subcellularLocation>
</comment>
<gene>
    <name evidence="9" type="ORF">IAB04_01050</name>
</gene>
<evidence type="ECO:0000256" key="1">
    <source>
        <dbReference type="ARBA" id="ARBA00004141"/>
    </source>
</evidence>
<accession>A0A9D1S5P7</accession>
<dbReference type="InterPro" id="IPR029044">
    <property type="entry name" value="Nucleotide-diphossugar_trans"/>
</dbReference>
<evidence type="ECO:0000256" key="6">
    <source>
        <dbReference type="ARBA" id="ARBA00023136"/>
    </source>
</evidence>
<dbReference type="EMBL" id="DVND01000021">
    <property type="protein sequence ID" value="HIU47930.1"/>
    <property type="molecule type" value="Genomic_DNA"/>
</dbReference>
<evidence type="ECO:0000256" key="7">
    <source>
        <dbReference type="SAM" id="Phobius"/>
    </source>
</evidence>
<feature type="transmembrane region" description="Helical" evidence="7">
    <location>
        <begin position="272"/>
        <end position="296"/>
    </location>
</feature>
<dbReference type="CDD" id="cd04187">
    <property type="entry name" value="DPM1_like_bac"/>
    <property type="match status" value="1"/>
</dbReference>
<reference evidence="9" key="2">
    <citation type="journal article" date="2021" name="PeerJ">
        <title>Extensive microbial diversity within the chicken gut microbiome revealed by metagenomics and culture.</title>
        <authorList>
            <person name="Gilroy R."/>
            <person name="Ravi A."/>
            <person name="Getino M."/>
            <person name="Pursley I."/>
            <person name="Horton D.L."/>
            <person name="Alikhan N.F."/>
            <person name="Baker D."/>
            <person name="Gharbi K."/>
            <person name="Hall N."/>
            <person name="Watson M."/>
            <person name="Adriaenssens E.M."/>
            <person name="Foster-Nyarko E."/>
            <person name="Jarju S."/>
            <person name="Secka A."/>
            <person name="Antonio M."/>
            <person name="Oren A."/>
            <person name="Chaudhuri R.R."/>
            <person name="La Ragione R."/>
            <person name="Hildebrand F."/>
            <person name="Pallen M.J."/>
        </authorList>
    </citation>
    <scope>NUCLEOTIDE SEQUENCE</scope>
    <source>
        <strain evidence="9">ChiSjej4B22-9803</strain>
    </source>
</reference>
<reference evidence="9" key="1">
    <citation type="submission" date="2020-10" db="EMBL/GenBank/DDBJ databases">
        <authorList>
            <person name="Gilroy R."/>
        </authorList>
    </citation>
    <scope>NUCLEOTIDE SEQUENCE</scope>
    <source>
        <strain evidence="9">ChiSjej4B22-9803</strain>
    </source>
</reference>
<dbReference type="Gene3D" id="3.90.550.10">
    <property type="entry name" value="Spore Coat Polysaccharide Biosynthesis Protein SpsA, Chain A"/>
    <property type="match status" value="1"/>
</dbReference>
<keyword evidence="6 7" id="KW-0472">Membrane</keyword>
<name>A0A9D1S5P7_9FIRM</name>
<evidence type="ECO:0000313" key="10">
    <source>
        <dbReference type="Proteomes" id="UP000824111"/>
    </source>
</evidence>
<dbReference type="GO" id="GO:0016757">
    <property type="term" value="F:glycosyltransferase activity"/>
    <property type="evidence" value="ECO:0007669"/>
    <property type="project" value="UniProtKB-KW"/>
</dbReference>
<keyword evidence="3" id="KW-0808">Transferase</keyword>
<evidence type="ECO:0000259" key="8">
    <source>
        <dbReference type="Pfam" id="PF00535"/>
    </source>
</evidence>
<dbReference type="PANTHER" id="PTHR48090:SF1">
    <property type="entry name" value="PROPHAGE BACTOPRENOL GLUCOSYL TRANSFERASE HOMOLOG"/>
    <property type="match status" value="1"/>
</dbReference>
<keyword evidence="5 7" id="KW-1133">Transmembrane helix</keyword>
<protein>
    <submittedName>
        <fullName evidence="9">Glycosyltransferase family 2 protein</fullName>
    </submittedName>
</protein>
<keyword evidence="4 7" id="KW-0812">Transmembrane</keyword>
<dbReference type="Proteomes" id="UP000824111">
    <property type="component" value="Unassembled WGS sequence"/>
</dbReference>
<comment type="caution">
    <text evidence="9">The sequence shown here is derived from an EMBL/GenBank/DDBJ whole genome shotgun (WGS) entry which is preliminary data.</text>
</comment>
<feature type="domain" description="Glycosyltransferase 2-like" evidence="8">
    <location>
        <begin position="9"/>
        <end position="177"/>
    </location>
</feature>
<dbReference type="Pfam" id="PF00535">
    <property type="entry name" value="Glycos_transf_2"/>
    <property type="match status" value="1"/>
</dbReference>
<dbReference type="PANTHER" id="PTHR48090">
    <property type="entry name" value="UNDECAPRENYL-PHOSPHATE 4-DEOXY-4-FORMAMIDO-L-ARABINOSE TRANSFERASE-RELATED"/>
    <property type="match status" value="1"/>
</dbReference>